<comment type="caution">
    <text evidence="3">The sequence shown here is derived from an EMBL/GenBank/DDBJ whole genome shotgun (WGS) entry which is preliminary data.</text>
</comment>
<organism evidence="3 4">
    <name type="scientific">Nakamurella aerolata</name>
    <dbReference type="NCBI Taxonomy" id="1656892"/>
    <lineage>
        <taxon>Bacteria</taxon>
        <taxon>Bacillati</taxon>
        <taxon>Actinomycetota</taxon>
        <taxon>Actinomycetes</taxon>
        <taxon>Nakamurellales</taxon>
        <taxon>Nakamurellaceae</taxon>
        <taxon>Nakamurella</taxon>
    </lineage>
</organism>
<dbReference type="SUPFAM" id="SSF54637">
    <property type="entry name" value="Thioesterase/thiol ester dehydrase-isomerase"/>
    <property type="match status" value="1"/>
</dbReference>
<dbReference type="EMBL" id="JABEND010000001">
    <property type="protein sequence ID" value="NNG34498.1"/>
    <property type="molecule type" value="Genomic_DNA"/>
</dbReference>
<reference evidence="3 4" key="1">
    <citation type="submission" date="2020-05" db="EMBL/GenBank/DDBJ databases">
        <title>Nakamurella sp. DB0629 isolated from air conditioner.</title>
        <authorList>
            <person name="Kim D.H."/>
            <person name="Kim D.-U."/>
        </authorList>
    </citation>
    <scope>NUCLEOTIDE SEQUENCE [LARGE SCALE GENOMIC DNA]</scope>
    <source>
        <strain evidence="3 4">DB0629</strain>
    </source>
</reference>
<dbReference type="Gene3D" id="2.40.160.210">
    <property type="entry name" value="Acyl-CoA thioesterase, double hotdog domain"/>
    <property type="match status" value="1"/>
</dbReference>
<protein>
    <submittedName>
        <fullName evidence="3">Thioesterase family protein</fullName>
    </submittedName>
</protein>
<evidence type="ECO:0000313" key="3">
    <source>
        <dbReference type="EMBL" id="NNG34498.1"/>
    </source>
</evidence>
<evidence type="ECO:0000259" key="1">
    <source>
        <dbReference type="Pfam" id="PF13622"/>
    </source>
</evidence>
<name>A0A849A5W1_9ACTN</name>
<feature type="domain" description="Acyl-CoA thioesterase-like C-terminal" evidence="2">
    <location>
        <begin position="101"/>
        <end position="222"/>
    </location>
</feature>
<keyword evidence="4" id="KW-1185">Reference proteome</keyword>
<accession>A0A849A5W1</accession>
<evidence type="ECO:0000259" key="2">
    <source>
        <dbReference type="Pfam" id="PF20789"/>
    </source>
</evidence>
<evidence type="ECO:0000313" key="4">
    <source>
        <dbReference type="Proteomes" id="UP000562984"/>
    </source>
</evidence>
<dbReference type="InterPro" id="IPR049449">
    <property type="entry name" value="TesB_ACOT8-like_N"/>
</dbReference>
<dbReference type="Pfam" id="PF13622">
    <property type="entry name" value="4HBT_3"/>
    <property type="match status" value="1"/>
</dbReference>
<feature type="domain" description="Acyl-CoA thioesterase-like N-terminal HotDog" evidence="1">
    <location>
        <begin position="4"/>
        <end position="73"/>
    </location>
</feature>
<gene>
    <name evidence="3" type="ORF">HKD39_01930</name>
</gene>
<proteinExistence type="predicted"/>
<dbReference type="Proteomes" id="UP000562984">
    <property type="component" value="Unassembled WGS sequence"/>
</dbReference>
<sequence length="226" mass="24446">MAPASGLLAAVVERCSGRDDLITSRLSFDILGVIHRRPFDVTARVVRPGRTIELVQAEMTSQGRTLVRVNAWRLVRSDTADLAGDDFPALPGPDEGGPWTGADYWGGGFINSLELRTLPGWRPGRGRAWIRSDHPLIEGVAVSPLANLIRMTDSANGMAVRADPRELLFPNTDLTVHVFREPSGEWLGLDVSVTFGPSGIGLTSSVLHDVDGPFGTAAQSLTLRRR</sequence>
<dbReference type="InterPro" id="IPR029069">
    <property type="entry name" value="HotDog_dom_sf"/>
</dbReference>
<dbReference type="AlphaFoldDB" id="A0A849A5W1"/>
<dbReference type="InterPro" id="IPR042171">
    <property type="entry name" value="Acyl-CoA_hotdog"/>
</dbReference>
<dbReference type="Pfam" id="PF20789">
    <property type="entry name" value="4HBT_3C"/>
    <property type="match status" value="1"/>
</dbReference>
<dbReference type="InterPro" id="IPR049450">
    <property type="entry name" value="ACOT8-like_C"/>
</dbReference>